<accession>A0A420UYU2</accession>
<protein>
    <submittedName>
        <fullName evidence="2">Uncharacterized protein</fullName>
    </submittedName>
</protein>
<evidence type="ECO:0000313" key="2">
    <source>
        <dbReference type="EMBL" id="RKM93143.1"/>
    </source>
</evidence>
<dbReference type="Gene3D" id="1.10.260.40">
    <property type="entry name" value="lambda repressor-like DNA-binding domains"/>
    <property type="match status" value="1"/>
</dbReference>
<feature type="compositionally biased region" description="Gly residues" evidence="1">
    <location>
        <begin position="164"/>
        <end position="178"/>
    </location>
</feature>
<dbReference type="EMBL" id="JNAD02000011">
    <property type="protein sequence ID" value="RKM93143.1"/>
    <property type="molecule type" value="Genomic_DNA"/>
</dbReference>
<sequence>MSGSAVPPGDEPRTLAEKITWLLENAFPAGGGPGGSSVPSDRQVVQAINERAGRHVIGHTTFWKLRTGKTNPETGRPYTASDDILQGIAEFFDVDPRFFKTRSEVVGQVVESLRFLRSVHNGDITGIAGRGIGDEGLSRELLAFMNEVLADFRDGAGAEAAPGPGTGGAAGTGTGNPGPGRERPH</sequence>
<evidence type="ECO:0000313" key="3">
    <source>
        <dbReference type="Proteomes" id="UP000028058"/>
    </source>
</evidence>
<dbReference type="RefSeq" id="WP_050363879.1">
    <property type="nucleotide sequence ID" value="NZ_CP134822.1"/>
</dbReference>
<dbReference type="InterPro" id="IPR010982">
    <property type="entry name" value="Lambda_DNA-bd_dom_sf"/>
</dbReference>
<dbReference type="AlphaFoldDB" id="A0A420UYU2"/>
<reference evidence="2 3" key="1">
    <citation type="journal article" date="2014" name="Genome Announc.">
        <title>Draft Genome Sequence of Streptomyces fradiae ATCC 19609, a Strain Highly Sensitive to Antibiotics.</title>
        <authorList>
            <person name="Bekker O.B."/>
            <person name="Klimina K.M."/>
            <person name="Vatlin A.A."/>
            <person name="Zakharevich N.V."/>
            <person name="Kasianov A.S."/>
            <person name="Danilenko V.N."/>
        </authorList>
    </citation>
    <scope>NUCLEOTIDE SEQUENCE [LARGE SCALE GENOMIC DNA]</scope>
    <source>
        <strain evidence="2 3">ATCC 19609</strain>
    </source>
</reference>
<feature type="region of interest" description="Disordered" evidence="1">
    <location>
        <begin position="155"/>
        <end position="185"/>
    </location>
</feature>
<keyword evidence="3" id="KW-1185">Reference proteome</keyword>
<dbReference type="OrthoDB" id="4292432at2"/>
<dbReference type="Proteomes" id="UP000028058">
    <property type="component" value="Unassembled WGS sequence"/>
</dbReference>
<proteinExistence type="predicted"/>
<evidence type="ECO:0000256" key="1">
    <source>
        <dbReference type="SAM" id="MobiDB-lite"/>
    </source>
</evidence>
<organism evidence="2 3">
    <name type="scientific">Streptomyces xinghaiensis</name>
    <dbReference type="NCBI Taxonomy" id="1038928"/>
    <lineage>
        <taxon>Bacteria</taxon>
        <taxon>Bacillati</taxon>
        <taxon>Actinomycetota</taxon>
        <taxon>Actinomycetes</taxon>
        <taxon>Kitasatosporales</taxon>
        <taxon>Streptomycetaceae</taxon>
        <taxon>Streptomyces</taxon>
    </lineage>
</organism>
<gene>
    <name evidence="2" type="ORF">SFRA_021770</name>
</gene>
<dbReference type="GO" id="GO:0003677">
    <property type="term" value="F:DNA binding"/>
    <property type="evidence" value="ECO:0007669"/>
    <property type="project" value="InterPro"/>
</dbReference>
<comment type="caution">
    <text evidence="2">The sequence shown here is derived from an EMBL/GenBank/DDBJ whole genome shotgun (WGS) entry which is preliminary data.</text>
</comment>
<name>A0A420UYU2_9ACTN</name>